<dbReference type="Gene3D" id="3.20.20.70">
    <property type="entry name" value="Aldolase class I"/>
    <property type="match status" value="1"/>
</dbReference>
<reference evidence="1 2" key="1">
    <citation type="journal article" date="2023" name="Microbiol. Resour. Announc.">
        <title>Complete Genome Sequence of Imperialibacter roseus strain P4T.</title>
        <authorList>
            <person name="Tizabi D.R."/>
            <person name="Bachvaroff T."/>
            <person name="Hill R.T."/>
        </authorList>
    </citation>
    <scope>NUCLEOTIDE SEQUENCE [LARGE SCALE GENOMIC DNA]</scope>
    <source>
        <strain evidence="1 2">P4T</strain>
    </source>
</reference>
<dbReference type="SUPFAM" id="SSF51366">
    <property type="entry name" value="Ribulose-phoshate binding barrel"/>
    <property type="match status" value="1"/>
</dbReference>
<keyword evidence="1" id="KW-0413">Isomerase</keyword>
<evidence type="ECO:0000313" key="1">
    <source>
        <dbReference type="EMBL" id="WOK09252.1"/>
    </source>
</evidence>
<dbReference type="RefSeq" id="WP_317491872.1">
    <property type="nucleotide sequence ID" value="NZ_CP136051.1"/>
</dbReference>
<dbReference type="InterPro" id="IPR013785">
    <property type="entry name" value="Aldolase_TIM"/>
</dbReference>
<accession>A0ABZ0IXK6</accession>
<dbReference type="InterPro" id="IPR011060">
    <property type="entry name" value="RibuloseP-bd_barrel"/>
</dbReference>
<dbReference type="GO" id="GO:0016853">
    <property type="term" value="F:isomerase activity"/>
    <property type="evidence" value="ECO:0007669"/>
    <property type="project" value="UniProtKB-KW"/>
</dbReference>
<keyword evidence="2" id="KW-1185">Reference proteome</keyword>
<protein>
    <submittedName>
        <fullName evidence="1">N-(5'-phosphoribosyl)anthranilate isomerase</fullName>
    </submittedName>
</protein>
<evidence type="ECO:0000313" key="2">
    <source>
        <dbReference type="Proteomes" id="UP001302349"/>
    </source>
</evidence>
<organism evidence="1 2">
    <name type="scientific">Imperialibacter roseus</name>
    <dbReference type="NCBI Taxonomy" id="1324217"/>
    <lineage>
        <taxon>Bacteria</taxon>
        <taxon>Pseudomonadati</taxon>
        <taxon>Bacteroidota</taxon>
        <taxon>Cytophagia</taxon>
        <taxon>Cytophagales</taxon>
        <taxon>Flammeovirgaceae</taxon>
        <taxon>Imperialibacter</taxon>
    </lineage>
</organism>
<sequence length="200" mass="21719">MALKAIVKVGSVTNLSDARYCAGMGVDMLGFDINPASPEYINPRKFQEITGWVAGVKLVGEAHGLSEEDIRAQLVQYELDCLEITDLSLLESLKHTDLTFIIKATTEASLNTAMTVAKNTPAVAYIFAELNDQLTVKQVVSARSDLALLVGYDVNPDQTEGLLATKEVNGFALKGSQEVKPGFKDYDELADMLEALETDD</sequence>
<proteinExistence type="predicted"/>
<gene>
    <name evidence="1" type="ORF">RT717_11445</name>
</gene>
<dbReference type="Proteomes" id="UP001302349">
    <property type="component" value="Chromosome"/>
</dbReference>
<dbReference type="EMBL" id="CP136051">
    <property type="protein sequence ID" value="WOK09252.1"/>
    <property type="molecule type" value="Genomic_DNA"/>
</dbReference>
<name>A0ABZ0IXK6_9BACT</name>